<organism evidence="1 2">
    <name type="scientific">Owenia fusiformis</name>
    <name type="common">Polychaete worm</name>
    <dbReference type="NCBI Taxonomy" id="6347"/>
    <lineage>
        <taxon>Eukaryota</taxon>
        <taxon>Metazoa</taxon>
        <taxon>Spiralia</taxon>
        <taxon>Lophotrochozoa</taxon>
        <taxon>Annelida</taxon>
        <taxon>Polychaeta</taxon>
        <taxon>Sedentaria</taxon>
        <taxon>Canalipalpata</taxon>
        <taxon>Sabellida</taxon>
        <taxon>Oweniida</taxon>
        <taxon>Oweniidae</taxon>
        <taxon>Owenia</taxon>
    </lineage>
</organism>
<dbReference type="Proteomes" id="UP000749559">
    <property type="component" value="Unassembled WGS sequence"/>
</dbReference>
<comment type="caution">
    <text evidence="1">The sequence shown here is derived from an EMBL/GenBank/DDBJ whole genome shotgun (WGS) entry which is preliminary data.</text>
</comment>
<dbReference type="AlphaFoldDB" id="A0A8J1TKV7"/>
<reference evidence="1" key="1">
    <citation type="submission" date="2022-03" db="EMBL/GenBank/DDBJ databases">
        <authorList>
            <person name="Martin C."/>
        </authorList>
    </citation>
    <scope>NUCLEOTIDE SEQUENCE</scope>
</reference>
<evidence type="ECO:0000313" key="1">
    <source>
        <dbReference type="EMBL" id="CAH1801925.1"/>
    </source>
</evidence>
<gene>
    <name evidence="1" type="ORF">OFUS_LOCUS25657</name>
</gene>
<feature type="non-terminal residue" evidence="1">
    <location>
        <position position="205"/>
    </location>
</feature>
<dbReference type="EMBL" id="CAIIXF020000012">
    <property type="protein sequence ID" value="CAH1801925.1"/>
    <property type="molecule type" value="Genomic_DNA"/>
</dbReference>
<sequence>GDCSSCGQQGVYSQCDGGKNTWWNKSYHFKNVNPPIIKGSFRPDKIDIEILRDIIDILMSRASFELMKSGKSTNSNEAANRAITARVPKNVRWSRNGTSRVFGTIHTLNNGPGVSMCKKLNAINIPIAGRISNFFKRIQKKALYKSSWQKRDSVKAQRVKRRKSQMSDFYNGRGKRQRSDYKKYNVPTLKRNNDHTYQQVEIKQK</sequence>
<proteinExistence type="predicted"/>
<evidence type="ECO:0000313" key="2">
    <source>
        <dbReference type="Proteomes" id="UP000749559"/>
    </source>
</evidence>
<feature type="non-terminal residue" evidence="1">
    <location>
        <position position="1"/>
    </location>
</feature>
<name>A0A8J1TKV7_OWEFU</name>
<protein>
    <submittedName>
        <fullName evidence="1">Uncharacterized protein</fullName>
    </submittedName>
</protein>
<keyword evidence="2" id="KW-1185">Reference proteome</keyword>
<accession>A0A8J1TKV7</accession>